<dbReference type="InterPro" id="IPR044876">
    <property type="entry name" value="HRDC_dom_sf"/>
</dbReference>
<evidence type="ECO:0000256" key="4">
    <source>
        <dbReference type="ARBA" id="ARBA00022806"/>
    </source>
</evidence>
<dbReference type="GO" id="GO:0005524">
    <property type="term" value="F:ATP binding"/>
    <property type="evidence" value="ECO:0007669"/>
    <property type="project" value="UniProtKB-KW"/>
</dbReference>
<dbReference type="Gene3D" id="1.10.10.10">
    <property type="entry name" value="Winged helix-like DNA-binding domain superfamily/Winged helix DNA-binding domain"/>
    <property type="match status" value="1"/>
</dbReference>
<keyword evidence="5" id="KW-0067">ATP-binding</keyword>
<keyword evidence="3" id="KW-0378">Hydrolase</keyword>
<dbReference type="Pfam" id="PF00270">
    <property type="entry name" value="DEAD"/>
    <property type="match status" value="1"/>
</dbReference>
<dbReference type="EnsemblProtists" id="EOD23511">
    <property type="protein sequence ID" value="EOD23511"/>
    <property type="gene ID" value="EMIHUDRAFT_457982"/>
</dbReference>
<name>A0A0D3JJ26_EMIH1</name>
<dbReference type="GO" id="GO:0003677">
    <property type="term" value="F:DNA binding"/>
    <property type="evidence" value="ECO:0007669"/>
    <property type="project" value="UniProtKB-KW"/>
</dbReference>
<dbReference type="GO" id="GO:0000724">
    <property type="term" value="P:double-strand break repair via homologous recombination"/>
    <property type="evidence" value="ECO:0007669"/>
    <property type="project" value="TreeGrafter"/>
</dbReference>
<dbReference type="NCBIfam" id="TIGR00614">
    <property type="entry name" value="recQ_fam"/>
    <property type="match status" value="1"/>
</dbReference>
<dbReference type="Gene3D" id="3.40.50.300">
    <property type="entry name" value="P-loop containing nucleotide triphosphate hydrolases"/>
    <property type="match status" value="2"/>
</dbReference>
<dbReference type="KEGG" id="ehx:EMIHUDRAFT_457982"/>
<dbReference type="STRING" id="2903.R1EKP5"/>
<dbReference type="RefSeq" id="XP_005775940.1">
    <property type="nucleotide sequence ID" value="XM_005775883.1"/>
</dbReference>
<sequence length="790" mass="83435">MTDTAHESLLMRDPPPRPHPGDWEARASALLREHWGHSVLRASQRLAIRCALEARDCLVVAPTGGGKSVCFQLLPLLTGRPVVIVTPLVALMHDQVAAASARGMRAVYLGSSQTDASSEARASRGEFDLVYVTPEKLATPAGRDLVAALHSARPICAIAIDEAHCVLSWGLDFRPAFLRLGEARPAGVPLMALTATAPPPTRRELAASLQMGTDTSVVVAPLDRPNLHYSVAQKGDSGAASLLPLLRRHEGAALVYVPTTAEADELAAALSEAGVQAAPYHARAAGRHESLRSWSRDGARVLVATVALGLGVDKPDVRLVVHWGPPASPELYAQQAGRAGRDGLPAACVLLHAPSDWSRLRGLSAAEGEPRHAEAAAAMRSLAHCSGCRRAALLRYLGDTLPPRAAAPEAPSSPSARPEPAPCCDNCSRGQGCLERCHDVASEARALLLAAEACGGRFGLPTVLEAGGRLLLCSAFGAGVRCGRSAVWWRVLAEAMELVALPAAPGAHPFAPRSYHALRVASAGRALLAKGARPLLRSLRGSVAAAPSDADGGEESEEPLGALVSERCLVALAKARPSDMEGLAVVAGAEAPRLRGVDGSGAAVLALLASGSSRLQLKLDSFSEEQHAVRLARRLREARARRALRDDVPPYAVVGDAQLGLIARLRPANEQELLALAGMPRTTGGKCCRVEEQAASATLVWGEGQALSERILYMEQDVDIAHSQPTAPPRRWAPPSVSEGAQLHRLVMRNVITRRAAILAESADIFAIWELLRLHRYFGRIGAPTVAEVL</sequence>
<dbReference type="HOGENOM" id="CLU_381049_0_0_1"/>
<dbReference type="PANTHER" id="PTHR13710:SF120">
    <property type="entry name" value="BIFUNCTIONAL 3'-5' EXONUCLEASE_ATP-DEPENDENT HELICASE WRN"/>
    <property type="match status" value="1"/>
</dbReference>
<proteinExistence type="inferred from homology"/>
<evidence type="ECO:0000256" key="5">
    <source>
        <dbReference type="ARBA" id="ARBA00022840"/>
    </source>
</evidence>
<dbReference type="SUPFAM" id="SSF52540">
    <property type="entry name" value="P-loop containing nucleoside triphosphate hydrolases"/>
    <property type="match status" value="1"/>
</dbReference>
<evidence type="ECO:0000256" key="6">
    <source>
        <dbReference type="ARBA" id="ARBA00023125"/>
    </source>
</evidence>
<accession>A0A0D3JJ26</accession>
<dbReference type="PaxDb" id="2903-EOD23511"/>
<keyword evidence="6" id="KW-0238">DNA-binding</keyword>
<dbReference type="SMART" id="SM00487">
    <property type="entry name" value="DEXDc"/>
    <property type="match status" value="1"/>
</dbReference>
<evidence type="ECO:0000259" key="13">
    <source>
        <dbReference type="PROSITE" id="PS51194"/>
    </source>
</evidence>
<evidence type="ECO:0000256" key="2">
    <source>
        <dbReference type="ARBA" id="ARBA00022741"/>
    </source>
</evidence>
<dbReference type="AlphaFoldDB" id="A0A0D3JJ26"/>
<comment type="similarity">
    <text evidence="1">Belongs to the helicase family. RecQ subfamily.</text>
</comment>
<evidence type="ECO:0000259" key="11">
    <source>
        <dbReference type="PROSITE" id="PS50967"/>
    </source>
</evidence>
<feature type="domain" description="Helicase C-terminal" evidence="13">
    <location>
        <begin position="241"/>
        <end position="383"/>
    </location>
</feature>
<evidence type="ECO:0000256" key="10">
    <source>
        <dbReference type="SAM" id="MobiDB-lite"/>
    </source>
</evidence>
<feature type="region of interest" description="Disordered" evidence="10">
    <location>
        <begin position="1"/>
        <end position="22"/>
    </location>
</feature>
<dbReference type="PROSITE" id="PS51192">
    <property type="entry name" value="HELICASE_ATP_BIND_1"/>
    <property type="match status" value="1"/>
</dbReference>
<dbReference type="GeneID" id="17269057"/>
<dbReference type="GO" id="GO:0005737">
    <property type="term" value="C:cytoplasm"/>
    <property type="evidence" value="ECO:0007669"/>
    <property type="project" value="TreeGrafter"/>
</dbReference>
<dbReference type="PANTHER" id="PTHR13710">
    <property type="entry name" value="DNA HELICASE RECQ FAMILY MEMBER"/>
    <property type="match status" value="1"/>
</dbReference>
<evidence type="ECO:0000259" key="12">
    <source>
        <dbReference type="PROSITE" id="PS51192"/>
    </source>
</evidence>
<dbReference type="PROSITE" id="PS51194">
    <property type="entry name" value="HELICASE_CTER"/>
    <property type="match status" value="1"/>
</dbReference>
<evidence type="ECO:0000256" key="8">
    <source>
        <dbReference type="ARBA" id="ARBA00034617"/>
    </source>
</evidence>
<organism evidence="14 15">
    <name type="scientific">Emiliania huxleyi (strain CCMP1516)</name>
    <dbReference type="NCBI Taxonomy" id="280463"/>
    <lineage>
        <taxon>Eukaryota</taxon>
        <taxon>Haptista</taxon>
        <taxon>Haptophyta</taxon>
        <taxon>Prymnesiophyceae</taxon>
        <taxon>Isochrysidales</taxon>
        <taxon>Noelaerhabdaceae</taxon>
        <taxon>Emiliania</taxon>
    </lineage>
</organism>
<dbReference type="InterPro" id="IPR010997">
    <property type="entry name" value="HRDC-like_sf"/>
</dbReference>
<dbReference type="Gene3D" id="1.10.150.80">
    <property type="entry name" value="HRDC domain"/>
    <property type="match status" value="1"/>
</dbReference>
<dbReference type="InterPro" id="IPR004589">
    <property type="entry name" value="DNA_helicase_ATP-dep_RecQ"/>
</dbReference>
<dbReference type="Proteomes" id="UP000013827">
    <property type="component" value="Unassembled WGS sequence"/>
</dbReference>
<evidence type="ECO:0000256" key="9">
    <source>
        <dbReference type="ARBA" id="ARBA00034808"/>
    </source>
</evidence>
<dbReference type="GO" id="GO:0005694">
    <property type="term" value="C:chromosome"/>
    <property type="evidence" value="ECO:0007669"/>
    <property type="project" value="TreeGrafter"/>
</dbReference>
<dbReference type="GO" id="GO:0009378">
    <property type="term" value="F:four-way junction helicase activity"/>
    <property type="evidence" value="ECO:0007669"/>
    <property type="project" value="TreeGrafter"/>
</dbReference>
<protein>
    <recommendedName>
        <fullName evidence="9">DNA 3'-5' helicase</fullName>
        <ecNumber evidence="9">5.6.2.4</ecNumber>
    </recommendedName>
</protein>
<evidence type="ECO:0000256" key="1">
    <source>
        <dbReference type="ARBA" id="ARBA00005446"/>
    </source>
</evidence>
<evidence type="ECO:0000256" key="7">
    <source>
        <dbReference type="ARBA" id="ARBA00023235"/>
    </source>
</evidence>
<keyword evidence="15" id="KW-1185">Reference proteome</keyword>
<dbReference type="InterPro" id="IPR027417">
    <property type="entry name" value="P-loop_NTPase"/>
</dbReference>
<dbReference type="Pfam" id="PF00570">
    <property type="entry name" value="HRDC"/>
    <property type="match status" value="1"/>
</dbReference>
<evidence type="ECO:0000313" key="15">
    <source>
        <dbReference type="Proteomes" id="UP000013827"/>
    </source>
</evidence>
<feature type="domain" description="Helicase ATP-binding" evidence="12">
    <location>
        <begin position="48"/>
        <end position="215"/>
    </location>
</feature>
<dbReference type="EC" id="5.6.2.4" evidence="9"/>
<comment type="catalytic activity">
    <reaction evidence="8">
        <text>Couples ATP hydrolysis with the unwinding of duplex DNA by translocating in the 3'-5' direction.</text>
        <dbReference type="EC" id="5.6.2.4"/>
    </reaction>
</comment>
<evidence type="ECO:0000256" key="3">
    <source>
        <dbReference type="ARBA" id="ARBA00022801"/>
    </source>
</evidence>
<dbReference type="GO" id="GO:0016787">
    <property type="term" value="F:hydrolase activity"/>
    <property type="evidence" value="ECO:0007669"/>
    <property type="project" value="UniProtKB-KW"/>
</dbReference>
<dbReference type="InterPro" id="IPR011545">
    <property type="entry name" value="DEAD/DEAH_box_helicase_dom"/>
</dbReference>
<dbReference type="InterPro" id="IPR036388">
    <property type="entry name" value="WH-like_DNA-bd_sf"/>
</dbReference>
<dbReference type="InterPro" id="IPR014001">
    <property type="entry name" value="Helicase_ATP-bd"/>
</dbReference>
<dbReference type="CDD" id="cd17920">
    <property type="entry name" value="DEXHc_RecQ"/>
    <property type="match status" value="1"/>
</dbReference>
<keyword evidence="4" id="KW-0347">Helicase</keyword>
<keyword evidence="2" id="KW-0547">Nucleotide-binding</keyword>
<keyword evidence="7" id="KW-0413">Isomerase</keyword>
<evidence type="ECO:0000313" key="14">
    <source>
        <dbReference type="EnsemblProtists" id="EOD23511"/>
    </source>
</evidence>
<dbReference type="GO" id="GO:0005634">
    <property type="term" value="C:nucleus"/>
    <property type="evidence" value="ECO:0007669"/>
    <property type="project" value="TreeGrafter"/>
</dbReference>
<dbReference type="GO" id="GO:0043138">
    <property type="term" value="F:3'-5' DNA helicase activity"/>
    <property type="evidence" value="ECO:0007669"/>
    <property type="project" value="UniProtKB-EC"/>
</dbReference>
<dbReference type="Pfam" id="PF00271">
    <property type="entry name" value="Helicase_C"/>
    <property type="match status" value="1"/>
</dbReference>
<dbReference type="InterPro" id="IPR001650">
    <property type="entry name" value="Helicase_C-like"/>
</dbReference>
<reference evidence="14" key="2">
    <citation type="submission" date="2024-10" db="UniProtKB">
        <authorList>
            <consortium name="EnsemblProtists"/>
        </authorList>
    </citation>
    <scope>IDENTIFICATION</scope>
</reference>
<feature type="domain" description="HRDC" evidence="11">
    <location>
        <begin position="625"/>
        <end position="710"/>
    </location>
</feature>
<dbReference type="SMART" id="SM00490">
    <property type="entry name" value="HELICc"/>
    <property type="match status" value="1"/>
</dbReference>
<dbReference type="eggNOG" id="KOG0351">
    <property type="taxonomic scope" value="Eukaryota"/>
</dbReference>
<dbReference type="InterPro" id="IPR002121">
    <property type="entry name" value="HRDC_dom"/>
</dbReference>
<reference evidence="15" key="1">
    <citation type="journal article" date="2013" name="Nature">
        <title>Pan genome of the phytoplankton Emiliania underpins its global distribution.</title>
        <authorList>
            <person name="Read B.A."/>
            <person name="Kegel J."/>
            <person name="Klute M.J."/>
            <person name="Kuo A."/>
            <person name="Lefebvre S.C."/>
            <person name="Maumus F."/>
            <person name="Mayer C."/>
            <person name="Miller J."/>
            <person name="Monier A."/>
            <person name="Salamov A."/>
            <person name="Young J."/>
            <person name="Aguilar M."/>
            <person name="Claverie J.M."/>
            <person name="Frickenhaus S."/>
            <person name="Gonzalez K."/>
            <person name="Herman E.K."/>
            <person name="Lin Y.C."/>
            <person name="Napier J."/>
            <person name="Ogata H."/>
            <person name="Sarno A.F."/>
            <person name="Shmutz J."/>
            <person name="Schroeder D."/>
            <person name="de Vargas C."/>
            <person name="Verret F."/>
            <person name="von Dassow P."/>
            <person name="Valentin K."/>
            <person name="Van de Peer Y."/>
            <person name="Wheeler G."/>
            <person name="Dacks J.B."/>
            <person name="Delwiche C.F."/>
            <person name="Dyhrman S.T."/>
            <person name="Glockner G."/>
            <person name="John U."/>
            <person name="Richards T."/>
            <person name="Worden A.Z."/>
            <person name="Zhang X."/>
            <person name="Grigoriev I.V."/>
            <person name="Allen A.E."/>
            <person name="Bidle K."/>
            <person name="Borodovsky M."/>
            <person name="Bowler C."/>
            <person name="Brownlee C."/>
            <person name="Cock J.M."/>
            <person name="Elias M."/>
            <person name="Gladyshev V.N."/>
            <person name="Groth M."/>
            <person name="Guda C."/>
            <person name="Hadaegh A."/>
            <person name="Iglesias-Rodriguez M.D."/>
            <person name="Jenkins J."/>
            <person name="Jones B.M."/>
            <person name="Lawson T."/>
            <person name="Leese F."/>
            <person name="Lindquist E."/>
            <person name="Lobanov A."/>
            <person name="Lomsadze A."/>
            <person name="Malik S.B."/>
            <person name="Marsh M.E."/>
            <person name="Mackinder L."/>
            <person name="Mock T."/>
            <person name="Mueller-Roeber B."/>
            <person name="Pagarete A."/>
            <person name="Parker M."/>
            <person name="Probert I."/>
            <person name="Quesneville H."/>
            <person name="Raines C."/>
            <person name="Rensing S.A."/>
            <person name="Riano-Pachon D.M."/>
            <person name="Richier S."/>
            <person name="Rokitta S."/>
            <person name="Shiraiwa Y."/>
            <person name="Soanes D.M."/>
            <person name="van der Giezen M."/>
            <person name="Wahlund T.M."/>
            <person name="Williams B."/>
            <person name="Wilson W."/>
            <person name="Wolfe G."/>
            <person name="Wurch L.L."/>
        </authorList>
    </citation>
    <scope>NUCLEOTIDE SEQUENCE</scope>
</reference>
<dbReference type="SUPFAM" id="SSF47819">
    <property type="entry name" value="HRDC-like"/>
    <property type="match status" value="1"/>
</dbReference>
<dbReference type="PROSITE" id="PS50967">
    <property type="entry name" value="HRDC"/>
    <property type="match status" value="1"/>
</dbReference>